<evidence type="ECO:0000313" key="2">
    <source>
        <dbReference type="EMBL" id="CAK9320350.1"/>
    </source>
</evidence>
<dbReference type="InterPro" id="IPR001810">
    <property type="entry name" value="F-box_dom"/>
</dbReference>
<gene>
    <name evidence="2" type="ORF">CITCOLO1_LOCUS12398</name>
</gene>
<reference evidence="2 3" key="1">
    <citation type="submission" date="2024-03" db="EMBL/GenBank/DDBJ databases">
        <authorList>
            <person name="Gkanogiannis A."/>
            <person name="Becerra Lopez-Lavalle L."/>
        </authorList>
    </citation>
    <scope>NUCLEOTIDE SEQUENCE [LARGE SCALE GENOMIC DNA]</scope>
</reference>
<dbReference type="Gene3D" id="1.20.1280.50">
    <property type="match status" value="1"/>
</dbReference>
<proteinExistence type="predicted"/>
<keyword evidence="3" id="KW-1185">Reference proteome</keyword>
<evidence type="ECO:0000313" key="3">
    <source>
        <dbReference type="Proteomes" id="UP001642487"/>
    </source>
</evidence>
<dbReference type="InterPro" id="IPR050796">
    <property type="entry name" value="SCF_F-box_component"/>
</dbReference>
<dbReference type="SUPFAM" id="SSF81383">
    <property type="entry name" value="F-box domain"/>
    <property type="match status" value="1"/>
</dbReference>
<dbReference type="Pfam" id="PF00646">
    <property type="entry name" value="F-box"/>
    <property type="match status" value="1"/>
</dbReference>
<dbReference type="InterPro" id="IPR036047">
    <property type="entry name" value="F-box-like_dom_sf"/>
</dbReference>
<organism evidence="2 3">
    <name type="scientific">Citrullus colocynthis</name>
    <name type="common">colocynth</name>
    <dbReference type="NCBI Taxonomy" id="252529"/>
    <lineage>
        <taxon>Eukaryota</taxon>
        <taxon>Viridiplantae</taxon>
        <taxon>Streptophyta</taxon>
        <taxon>Embryophyta</taxon>
        <taxon>Tracheophyta</taxon>
        <taxon>Spermatophyta</taxon>
        <taxon>Magnoliopsida</taxon>
        <taxon>eudicotyledons</taxon>
        <taxon>Gunneridae</taxon>
        <taxon>Pentapetalae</taxon>
        <taxon>rosids</taxon>
        <taxon>fabids</taxon>
        <taxon>Cucurbitales</taxon>
        <taxon>Cucurbitaceae</taxon>
        <taxon>Benincaseae</taxon>
        <taxon>Citrullus</taxon>
    </lineage>
</organism>
<evidence type="ECO:0000259" key="1">
    <source>
        <dbReference type="PROSITE" id="PS50181"/>
    </source>
</evidence>
<dbReference type="EMBL" id="OZ021738">
    <property type="protein sequence ID" value="CAK9320350.1"/>
    <property type="molecule type" value="Genomic_DNA"/>
</dbReference>
<dbReference type="SMART" id="SM00256">
    <property type="entry name" value="FBOX"/>
    <property type="match status" value="1"/>
</dbReference>
<accession>A0ABP0YL41</accession>
<protein>
    <recommendedName>
        <fullName evidence="1">F-box domain-containing protein</fullName>
    </recommendedName>
</protein>
<dbReference type="Proteomes" id="UP001642487">
    <property type="component" value="Chromosome 4"/>
</dbReference>
<dbReference type="PROSITE" id="PS50181">
    <property type="entry name" value="FBOX"/>
    <property type="match status" value="1"/>
</dbReference>
<feature type="domain" description="F-box" evidence="1">
    <location>
        <begin position="18"/>
        <end position="61"/>
    </location>
</feature>
<dbReference type="PANTHER" id="PTHR31672">
    <property type="entry name" value="BNACNNG10540D PROTEIN"/>
    <property type="match status" value="1"/>
</dbReference>
<sequence>MEKLESNKIININCGLPLPPHIVQVIFSRLSISNLPTCRIVCKTWNRLILDYAYSSKFSRIIYIFYFDRNHIPFGLSSNPKIHCINIDTLSSVASFEFDADFSAIHIFNHCNGLLFIDKEDKNGCCRLGILNPMTNELFELPRPELENIHRF</sequence>
<name>A0ABP0YL41_9ROSI</name>